<dbReference type="AlphaFoldDB" id="A0A1T4YR11"/>
<reference evidence="3" key="1">
    <citation type="submission" date="2017-02" db="EMBL/GenBank/DDBJ databases">
        <authorList>
            <person name="Varghese N."/>
            <person name="Submissions S."/>
        </authorList>
    </citation>
    <scope>NUCLEOTIDE SEQUENCE [LARGE SCALE GENOMIC DNA]</scope>
    <source>
        <strain evidence="3">ATCC 700200</strain>
    </source>
</reference>
<gene>
    <name evidence="2" type="ORF">SAMN02745166_03995</name>
</gene>
<keyword evidence="1" id="KW-1133">Transmembrane helix</keyword>
<evidence type="ECO:0000256" key="1">
    <source>
        <dbReference type="SAM" id="Phobius"/>
    </source>
</evidence>
<feature type="transmembrane region" description="Helical" evidence="1">
    <location>
        <begin position="22"/>
        <end position="44"/>
    </location>
</feature>
<protein>
    <submittedName>
        <fullName evidence="2">Uncharacterized protein</fullName>
    </submittedName>
</protein>
<organism evidence="2 3">
    <name type="scientific">Prosthecobacter debontii</name>
    <dbReference type="NCBI Taxonomy" id="48467"/>
    <lineage>
        <taxon>Bacteria</taxon>
        <taxon>Pseudomonadati</taxon>
        <taxon>Verrucomicrobiota</taxon>
        <taxon>Verrucomicrobiia</taxon>
        <taxon>Verrucomicrobiales</taxon>
        <taxon>Verrucomicrobiaceae</taxon>
        <taxon>Prosthecobacter</taxon>
    </lineage>
</organism>
<sequence>MSRHTVDEAPYPPTCMKTWPKVLLVLALVAVVGWAAGPVVTRILHFRPRACNLKSLSPDGSVWVYGLPFQGVEPHPLDRCLRLYMPEHACCQTTILCEGDIRIVWLNDPDRSFSVFKREERVMTWRTVGDEPKCTFGAHRITYDPHELWARTGRAGPEPSLP</sequence>
<dbReference type="EMBL" id="FUYE01000016">
    <property type="protein sequence ID" value="SKB04160.1"/>
    <property type="molecule type" value="Genomic_DNA"/>
</dbReference>
<evidence type="ECO:0000313" key="2">
    <source>
        <dbReference type="EMBL" id="SKB04160.1"/>
    </source>
</evidence>
<evidence type="ECO:0000313" key="3">
    <source>
        <dbReference type="Proteomes" id="UP000190774"/>
    </source>
</evidence>
<keyword evidence="1" id="KW-0472">Membrane</keyword>
<name>A0A1T4YR11_9BACT</name>
<dbReference type="Proteomes" id="UP000190774">
    <property type="component" value="Unassembled WGS sequence"/>
</dbReference>
<accession>A0A1T4YR11</accession>
<keyword evidence="3" id="KW-1185">Reference proteome</keyword>
<proteinExistence type="predicted"/>
<dbReference type="STRING" id="48467.SAMN02745166_03995"/>
<keyword evidence="1" id="KW-0812">Transmembrane</keyword>